<organism evidence="2 3">
    <name type="scientific">Sphaceloma murrayae</name>
    <dbReference type="NCBI Taxonomy" id="2082308"/>
    <lineage>
        <taxon>Eukaryota</taxon>
        <taxon>Fungi</taxon>
        <taxon>Dikarya</taxon>
        <taxon>Ascomycota</taxon>
        <taxon>Pezizomycotina</taxon>
        <taxon>Dothideomycetes</taxon>
        <taxon>Dothideomycetidae</taxon>
        <taxon>Myriangiales</taxon>
        <taxon>Elsinoaceae</taxon>
        <taxon>Sphaceloma</taxon>
    </lineage>
</organism>
<feature type="signal peptide" evidence="1">
    <location>
        <begin position="1"/>
        <end position="26"/>
    </location>
</feature>
<dbReference type="Gene3D" id="1.20.1280.140">
    <property type="match status" value="1"/>
</dbReference>
<protein>
    <recommendedName>
        <fullName evidence="4">Antigenic cell wall galactomannoprotein</fullName>
    </recommendedName>
</protein>
<dbReference type="OrthoDB" id="2422134at2759"/>
<dbReference type="Pfam" id="PF12296">
    <property type="entry name" value="HsbA"/>
    <property type="match status" value="1"/>
</dbReference>
<evidence type="ECO:0000313" key="2">
    <source>
        <dbReference type="EMBL" id="PNS15414.1"/>
    </source>
</evidence>
<dbReference type="PANTHER" id="PTHR38123:SF1">
    <property type="entry name" value="HYDROPHOBIC SURFACE BINDING PROTEIN"/>
    <property type="match status" value="1"/>
</dbReference>
<name>A0A2K1QJR0_9PEZI</name>
<dbReference type="AlphaFoldDB" id="A0A2K1QJR0"/>
<gene>
    <name evidence="2" type="ORF">CAC42_673</name>
</gene>
<dbReference type="InterPro" id="IPR021054">
    <property type="entry name" value="Cell_wall_mannoprotein_1"/>
</dbReference>
<evidence type="ECO:0000313" key="3">
    <source>
        <dbReference type="Proteomes" id="UP000243797"/>
    </source>
</evidence>
<proteinExistence type="predicted"/>
<dbReference type="PANTHER" id="PTHR38123">
    <property type="entry name" value="CELL WALL SERINE-THREONINE-RICH GALACTOMANNOPROTEIN MP1 (AFU_ORTHOLOGUE AFUA_4G03240)"/>
    <property type="match status" value="1"/>
</dbReference>
<accession>A0A2K1QJR0</accession>
<dbReference type="Proteomes" id="UP000243797">
    <property type="component" value="Unassembled WGS sequence"/>
</dbReference>
<feature type="chain" id="PRO_5014438911" description="Antigenic cell wall galactomannoprotein" evidence="1">
    <location>
        <begin position="27"/>
        <end position="179"/>
    </location>
</feature>
<dbReference type="InParanoid" id="A0A2K1QJR0"/>
<comment type="caution">
    <text evidence="2">The sequence shown here is derived from an EMBL/GenBank/DDBJ whole genome shotgun (WGS) entry which is preliminary data.</text>
</comment>
<sequence>MAVMSMKLSTVSFLFLLTALPTCVYGDGAAIQAATQEVTNSAIKFNETVAGFDGNILEVLGILGRSTDLLVDIKQGTSTAKRSANLTDAEALALAGPTQTLVTTVQSTLDTVIRKKPVFRKTLTQVVALANLKAEKAASDTFGKAVVAKIPPGLQPIAANLLAPLDPAFDRAIKAFEDF</sequence>
<keyword evidence="3" id="KW-1185">Reference proteome</keyword>
<reference evidence="2 3" key="1">
    <citation type="submission" date="2017-06" db="EMBL/GenBank/DDBJ databases">
        <title>Draft genome sequence of a variant of Elsinoe murrayae.</title>
        <authorList>
            <person name="Cheng Q."/>
        </authorList>
    </citation>
    <scope>NUCLEOTIDE SEQUENCE [LARGE SCALE GENOMIC DNA]</scope>
    <source>
        <strain evidence="2 3">CQ-2017a</strain>
    </source>
</reference>
<dbReference type="EMBL" id="NKHZ01000070">
    <property type="protein sequence ID" value="PNS15414.1"/>
    <property type="molecule type" value="Genomic_DNA"/>
</dbReference>
<evidence type="ECO:0000256" key="1">
    <source>
        <dbReference type="SAM" id="SignalP"/>
    </source>
</evidence>
<evidence type="ECO:0008006" key="4">
    <source>
        <dbReference type="Google" id="ProtNLM"/>
    </source>
</evidence>
<dbReference type="GO" id="GO:0005576">
    <property type="term" value="C:extracellular region"/>
    <property type="evidence" value="ECO:0007669"/>
    <property type="project" value="TreeGrafter"/>
</dbReference>
<keyword evidence="1" id="KW-0732">Signal</keyword>